<evidence type="ECO:0008006" key="3">
    <source>
        <dbReference type="Google" id="ProtNLM"/>
    </source>
</evidence>
<comment type="caution">
    <text evidence="1">The sequence shown here is derived from an EMBL/GenBank/DDBJ whole genome shotgun (WGS) entry which is preliminary data.</text>
</comment>
<accession>A0A917KQ06</accession>
<dbReference type="RefSeq" id="WP_188968354.1">
    <property type="nucleotide sequence ID" value="NZ_BMKW01000007.1"/>
</dbReference>
<dbReference type="AlphaFoldDB" id="A0A917KQ06"/>
<reference evidence="1" key="1">
    <citation type="journal article" date="2014" name="Int. J. Syst. Evol. Microbiol.">
        <title>Complete genome sequence of Corynebacterium casei LMG S-19264T (=DSM 44701T), isolated from a smear-ripened cheese.</title>
        <authorList>
            <consortium name="US DOE Joint Genome Institute (JGI-PGF)"/>
            <person name="Walter F."/>
            <person name="Albersmeier A."/>
            <person name="Kalinowski J."/>
            <person name="Ruckert C."/>
        </authorList>
    </citation>
    <scope>NUCLEOTIDE SEQUENCE</scope>
    <source>
        <strain evidence="1">CGMCC 1.3617</strain>
    </source>
</reference>
<protein>
    <recommendedName>
        <fullName evidence="3">Helix-turn-helix domain-containing protein</fullName>
    </recommendedName>
</protein>
<evidence type="ECO:0000313" key="2">
    <source>
        <dbReference type="Proteomes" id="UP000661507"/>
    </source>
</evidence>
<dbReference type="InterPro" id="IPR036388">
    <property type="entry name" value="WH-like_DNA-bd_sf"/>
</dbReference>
<organism evidence="1 2">
    <name type="scientific">Neoroseomonas lacus</name>
    <dbReference type="NCBI Taxonomy" id="287609"/>
    <lineage>
        <taxon>Bacteria</taxon>
        <taxon>Pseudomonadati</taxon>
        <taxon>Pseudomonadota</taxon>
        <taxon>Alphaproteobacteria</taxon>
        <taxon>Acetobacterales</taxon>
        <taxon>Acetobacteraceae</taxon>
        <taxon>Neoroseomonas</taxon>
    </lineage>
</organism>
<evidence type="ECO:0000313" key="1">
    <source>
        <dbReference type="EMBL" id="GGJ22648.1"/>
    </source>
</evidence>
<proteinExistence type="predicted"/>
<keyword evidence="2" id="KW-1185">Reference proteome</keyword>
<name>A0A917KQ06_9PROT</name>
<reference evidence="1" key="2">
    <citation type="submission" date="2020-09" db="EMBL/GenBank/DDBJ databases">
        <authorList>
            <person name="Sun Q."/>
            <person name="Zhou Y."/>
        </authorList>
    </citation>
    <scope>NUCLEOTIDE SEQUENCE</scope>
    <source>
        <strain evidence="1">CGMCC 1.3617</strain>
    </source>
</reference>
<dbReference type="Proteomes" id="UP000661507">
    <property type="component" value="Unassembled WGS sequence"/>
</dbReference>
<gene>
    <name evidence="1" type="ORF">GCM10011320_32340</name>
</gene>
<sequence>MSFAALKWAWERVGLPPSLKLVLLALAEHHNAETGRCDPGACRIATLTGLSERTVRSSLGMLASMGFIGIQRRDGRRSNFQLSTTMTSEAIAGVQVSQGCSSRRGPLKPLQGTPETVAGLNQEETGKEPFAADPVIDNAASVEDTDPDAVLFRHGVADLIDLSGIPNAHARSLIAKLRKTAGGDARRVLAAIKQAKEARPADLVPWLFAALRNNLRAEAPQTEAIPKEVNGFIVAAVIDRTLDDLGVGDLRFPDLPRAIVALLREGFEPDAIYGAAIAIGRRGVETMRSPAYLASIVRGRQRERGPA</sequence>
<dbReference type="Pfam" id="PF13730">
    <property type="entry name" value="HTH_36"/>
    <property type="match status" value="1"/>
</dbReference>
<dbReference type="Gene3D" id="1.10.10.10">
    <property type="entry name" value="Winged helix-like DNA-binding domain superfamily/Winged helix DNA-binding domain"/>
    <property type="match status" value="1"/>
</dbReference>
<dbReference type="EMBL" id="BMKW01000007">
    <property type="protein sequence ID" value="GGJ22648.1"/>
    <property type="molecule type" value="Genomic_DNA"/>
</dbReference>